<keyword evidence="3" id="KW-1185">Reference proteome</keyword>
<feature type="transmembrane region" description="Helical" evidence="1">
    <location>
        <begin position="174"/>
        <end position="200"/>
    </location>
</feature>
<protein>
    <submittedName>
        <fullName evidence="2">Colicin lysis protein</fullName>
    </submittedName>
</protein>
<organism evidence="2 3">
    <name type="scientific">Brachyspira innocens</name>
    <dbReference type="NCBI Taxonomy" id="13264"/>
    <lineage>
        <taxon>Bacteria</taxon>
        <taxon>Pseudomonadati</taxon>
        <taxon>Spirochaetota</taxon>
        <taxon>Spirochaetia</taxon>
        <taxon>Brachyspirales</taxon>
        <taxon>Brachyspiraceae</taxon>
        <taxon>Brachyspira</taxon>
    </lineage>
</organism>
<keyword evidence="1" id="KW-0812">Transmembrane</keyword>
<sequence>MYLDSNYTSVENKTDIMCIFFKDIEDMVIFSEKENDNEYLVSVILKNNTSVLMRYKNKKIFPETISFYKNSTIIKGLVKMDLVKYNNIDVTFYMNDTMELISGIELKNDIKNYKENFNLDKDENYNLNIMMNSLFILNSINNHITNNGQFQARAGFGPIFQALGTIVTGIAEGIMAAVGILVGLSIVTAIIVVPLISLITDSAKKALESKKVDEQFVINYRNSSAVILKDNQDIVFDGDSFIVNNVLNLVIPIKSDLAPIRWYIKHKPDSMSYAQIGQYFLFKNYNNNPISIKPDGLIVNLLVSGGMSEATFYIKNEKIQNLPDGESIIICFEFPKYSIVNGYYTDNLCIEIK</sequence>
<reference evidence="2" key="1">
    <citation type="submission" date="2023-07" db="EMBL/GenBank/DDBJ databases">
        <title>Mucosal microbiota of week-old chicken and adult hens.</title>
        <authorList>
            <person name="Volf J."/>
            <person name="Karasova D."/>
            <person name="Crhanova M."/>
            <person name="Faldynova M."/>
            <person name="Prikrylova H."/>
            <person name="Zeman M."/>
            <person name="Babak V."/>
            <person name="Rajova J."/>
            <person name="Rychlik I."/>
        </authorList>
    </citation>
    <scope>NUCLEOTIDE SEQUENCE</scope>
    <source>
        <strain evidence="2">ET902</strain>
    </source>
</reference>
<gene>
    <name evidence="2" type="ORF">Q5M86_07135</name>
</gene>
<evidence type="ECO:0000313" key="3">
    <source>
        <dbReference type="Proteomes" id="UP001175147"/>
    </source>
</evidence>
<proteinExistence type="predicted"/>
<evidence type="ECO:0000256" key="1">
    <source>
        <dbReference type="SAM" id="Phobius"/>
    </source>
</evidence>
<comment type="caution">
    <text evidence="2">The sequence shown here is derived from an EMBL/GenBank/DDBJ whole genome shotgun (WGS) entry which is preliminary data.</text>
</comment>
<keyword evidence="1" id="KW-1133">Transmembrane helix</keyword>
<dbReference type="Proteomes" id="UP001175147">
    <property type="component" value="Unassembled WGS sequence"/>
</dbReference>
<accession>A0ABT8YXD1</accession>
<evidence type="ECO:0000313" key="2">
    <source>
        <dbReference type="EMBL" id="MDO7020543.1"/>
    </source>
</evidence>
<name>A0ABT8YXD1_9SPIR</name>
<dbReference type="EMBL" id="JAUPBM010000078">
    <property type="protein sequence ID" value="MDO7020543.1"/>
    <property type="molecule type" value="Genomic_DNA"/>
</dbReference>
<dbReference type="RefSeq" id="WP_304384085.1">
    <property type="nucleotide sequence ID" value="NZ_JAUPBL010000001.1"/>
</dbReference>
<keyword evidence="1" id="KW-0472">Membrane</keyword>